<evidence type="ECO:0000313" key="1">
    <source>
        <dbReference type="EMBL" id="KKN26092.1"/>
    </source>
</evidence>
<name>A0A0F9PNC0_9ZZZZ</name>
<sequence length="130" mass="15255">MTVDIKKVLAMPKWEQAEFLFQHTNQKPYEERRKGHWHALADAIDSHDAGSTTADHLLDMAMSLLAFRLRDEAKSSETSWELAQDYVYRAVHPSTTYLDDRTRLRWFVNETYPIHWTLTAMKAKENEDGE</sequence>
<accession>A0A0F9PNC0</accession>
<dbReference type="EMBL" id="LAZR01002748">
    <property type="protein sequence ID" value="KKN26092.1"/>
    <property type="molecule type" value="Genomic_DNA"/>
</dbReference>
<protein>
    <submittedName>
        <fullName evidence="1">Uncharacterized protein</fullName>
    </submittedName>
</protein>
<dbReference type="AlphaFoldDB" id="A0A0F9PNC0"/>
<reference evidence="1" key="1">
    <citation type="journal article" date="2015" name="Nature">
        <title>Complex archaea that bridge the gap between prokaryotes and eukaryotes.</title>
        <authorList>
            <person name="Spang A."/>
            <person name="Saw J.H."/>
            <person name="Jorgensen S.L."/>
            <person name="Zaremba-Niedzwiedzka K."/>
            <person name="Martijn J."/>
            <person name="Lind A.E."/>
            <person name="van Eijk R."/>
            <person name="Schleper C."/>
            <person name="Guy L."/>
            <person name="Ettema T.J."/>
        </authorList>
    </citation>
    <scope>NUCLEOTIDE SEQUENCE</scope>
</reference>
<gene>
    <name evidence="1" type="ORF">LCGC14_0878090</name>
</gene>
<organism evidence="1">
    <name type="scientific">marine sediment metagenome</name>
    <dbReference type="NCBI Taxonomy" id="412755"/>
    <lineage>
        <taxon>unclassified sequences</taxon>
        <taxon>metagenomes</taxon>
        <taxon>ecological metagenomes</taxon>
    </lineage>
</organism>
<comment type="caution">
    <text evidence="1">The sequence shown here is derived from an EMBL/GenBank/DDBJ whole genome shotgun (WGS) entry which is preliminary data.</text>
</comment>
<proteinExistence type="predicted"/>